<evidence type="ECO:0000256" key="4">
    <source>
        <dbReference type="ARBA" id="ARBA00023139"/>
    </source>
</evidence>
<accession>K9AXV1</accession>
<dbReference type="eggNOG" id="COG1653">
    <property type="taxonomic scope" value="Bacteria"/>
</dbReference>
<keyword evidence="5 7" id="KW-0449">Lipoprotein</keyword>
<keyword evidence="3" id="KW-0472">Membrane</keyword>
<dbReference type="PANTHER" id="PTHR43649:SF33">
    <property type="entry name" value="POLYGALACTURONAN_RHAMNOGALACTURONAN-BINDING PROTEIN YTCQ"/>
    <property type="match status" value="1"/>
</dbReference>
<dbReference type="OrthoDB" id="2495637at2"/>
<evidence type="ECO:0000256" key="6">
    <source>
        <dbReference type="SAM" id="SignalP"/>
    </source>
</evidence>
<evidence type="ECO:0000256" key="1">
    <source>
        <dbReference type="ARBA" id="ARBA00022475"/>
    </source>
</evidence>
<keyword evidence="8" id="KW-1185">Reference proteome</keyword>
<keyword evidence="4" id="KW-0564">Palmitate</keyword>
<dbReference type="STRING" id="1229783.C273_09514"/>
<sequence>MKKIFALLLCTLLVFVTACGNDKKQDEEKRKEDAKGKPDTWIADRTITGLVFESEGDVSPEMNPEIQKKIKEKTGITLKLQKASGNDSTEALTSGLASGDLPDFIAYYLNDSGRPEMKVLTKAAKQGQLTDLTDMLKDTDVYSKYFEKGYLPQDTRDNIMFRDDLDGTYFVHMSVNRKPGDPGPKTVGGPYIRKDIAEKLNIDPTDVKTSEDMQKVAEKIKKHGFKDDNGKPVTPIGPTAWGGSDRTPFYNDLVWTGSADEKFMEKDGEVKHEAETDYGMKRVKHVHELMEKKLMHPEFYTMEENKAKEGIVNGSFGIVSELHNYVTENQSMKYIPMGPLNNAKGKYQMELPYKTGYSGWSIPKTTEHPEDIVKFADFLASREGKLLAQYGIEGRDYELNKDGNPVVKKEVLRELEENPDKAKKRGFRGVGAYWAEHLGYTDIDRKADFGEREYGDNARAKGKKTNPEKMADMWDYDEKLKNAKVIDGLTVKSFLPKFERGEELEIALDNYDEAVKRAYYAKSEDEAKKILDEARQKLEDAGIKEFDDMIEKEMKKEDTKVRF</sequence>
<dbReference type="InterPro" id="IPR050490">
    <property type="entry name" value="Bact_solute-bd_prot1"/>
</dbReference>
<keyword evidence="1" id="KW-1003">Cell membrane</keyword>
<reference evidence="7 8" key="1">
    <citation type="journal article" date="2013" name="Genome Announc.">
        <title>Genome Sequence of Staphylococcus massiliensis Strain S46, Isolated from the Surface of Healthy Human Skin.</title>
        <authorList>
            <person name="Srivastav R."/>
            <person name="Singh A."/>
            <person name="Jangir P.K."/>
            <person name="Kumari C."/>
            <person name="Muduli S."/>
            <person name="Sharma R."/>
        </authorList>
    </citation>
    <scope>NUCLEOTIDE SEQUENCE [LARGE SCALE GENOMIC DNA]</scope>
    <source>
        <strain evidence="7 8">S46</strain>
    </source>
</reference>
<evidence type="ECO:0000256" key="5">
    <source>
        <dbReference type="ARBA" id="ARBA00023288"/>
    </source>
</evidence>
<evidence type="ECO:0000256" key="2">
    <source>
        <dbReference type="ARBA" id="ARBA00022729"/>
    </source>
</evidence>
<dbReference type="PROSITE" id="PS51257">
    <property type="entry name" value="PROKAR_LIPOPROTEIN"/>
    <property type="match status" value="1"/>
</dbReference>
<dbReference type="Gene3D" id="3.40.190.10">
    <property type="entry name" value="Periplasmic binding protein-like II"/>
    <property type="match status" value="2"/>
</dbReference>
<comment type="caution">
    <text evidence="7">The sequence shown here is derived from an EMBL/GenBank/DDBJ whole genome shotgun (WGS) entry which is preliminary data.</text>
</comment>
<dbReference type="AlphaFoldDB" id="K9AXV1"/>
<dbReference type="SUPFAM" id="SSF53850">
    <property type="entry name" value="Periplasmic binding protein-like II"/>
    <property type="match status" value="1"/>
</dbReference>
<proteinExistence type="predicted"/>
<evidence type="ECO:0000313" key="7">
    <source>
        <dbReference type="EMBL" id="EKU46340.1"/>
    </source>
</evidence>
<dbReference type="PANTHER" id="PTHR43649">
    <property type="entry name" value="ARABINOSE-BINDING PROTEIN-RELATED"/>
    <property type="match status" value="1"/>
</dbReference>
<evidence type="ECO:0000313" key="8">
    <source>
        <dbReference type="Proteomes" id="UP000009885"/>
    </source>
</evidence>
<dbReference type="EMBL" id="AMSQ01000018">
    <property type="protein sequence ID" value="EKU46340.1"/>
    <property type="molecule type" value="Genomic_DNA"/>
</dbReference>
<organism evidence="7 8">
    <name type="scientific">Staphylococcus massiliensis S46</name>
    <dbReference type="NCBI Taxonomy" id="1229783"/>
    <lineage>
        <taxon>Bacteria</taxon>
        <taxon>Bacillati</taxon>
        <taxon>Bacillota</taxon>
        <taxon>Bacilli</taxon>
        <taxon>Bacillales</taxon>
        <taxon>Staphylococcaceae</taxon>
        <taxon>Staphylococcus</taxon>
    </lineage>
</organism>
<evidence type="ECO:0000256" key="3">
    <source>
        <dbReference type="ARBA" id="ARBA00023136"/>
    </source>
</evidence>
<keyword evidence="2 6" id="KW-0732">Signal</keyword>
<dbReference type="InterPro" id="IPR006059">
    <property type="entry name" value="SBP"/>
</dbReference>
<protein>
    <submittedName>
        <fullName evidence="7">Putative solute binding lipoprotein</fullName>
    </submittedName>
</protein>
<feature type="signal peptide" evidence="6">
    <location>
        <begin position="1"/>
        <end position="20"/>
    </location>
</feature>
<feature type="chain" id="PRO_5039051998" evidence="6">
    <location>
        <begin position="21"/>
        <end position="563"/>
    </location>
</feature>
<dbReference type="PATRIC" id="fig|1229783.3.peg.1898"/>
<name>K9AXV1_9STAP</name>
<gene>
    <name evidence="7" type="ORF">C273_09514</name>
</gene>
<dbReference type="Pfam" id="PF01547">
    <property type="entry name" value="SBP_bac_1"/>
    <property type="match status" value="1"/>
</dbReference>
<dbReference type="RefSeq" id="WP_009384356.1">
    <property type="nucleotide sequence ID" value="NZ_AMSQ01000018.1"/>
</dbReference>
<dbReference type="Proteomes" id="UP000009885">
    <property type="component" value="Unassembled WGS sequence"/>
</dbReference>